<organism evidence="2 3">
    <name type="scientific">Thalassiosira oceanica</name>
    <name type="common">Marine diatom</name>
    <dbReference type="NCBI Taxonomy" id="159749"/>
    <lineage>
        <taxon>Eukaryota</taxon>
        <taxon>Sar</taxon>
        <taxon>Stramenopiles</taxon>
        <taxon>Ochrophyta</taxon>
        <taxon>Bacillariophyta</taxon>
        <taxon>Coscinodiscophyceae</taxon>
        <taxon>Thalassiosirophycidae</taxon>
        <taxon>Thalassiosirales</taxon>
        <taxon>Thalassiosiraceae</taxon>
        <taxon>Thalassiosira</taxon>
    </lineage>
</organism>
<name>K0RR58_THAOC</name>
<protein>
    <submittedName>
        <fullName evidence="2">Uncharacterized protein</fullName>
    </submittedName>
</protein>
<sequence length="284" mass="31463">MVDREMESGWDPSKIDAIVASVLVPEERARYADGMPLIWLDTHTQRHNGWTSAWLDSRNNLTHAAKHHATAQRRNGCLDTQHTDTMQWMDTQQMDDTQRMDTQRSQTDGRHADTQRMENGHAADGHATYGHATDGHATNGLDTQRMDTQQLSKHKLSTQSSARSASARRSVAARHSAAVLFPAVRKGVEDRSAGILDADAGLACQRQPFGAWADRHRRTATAKDSVQEVHSRTARPPAAPYTASITWETGKSRHGSLLADDRLAGDDQPLRRVDSETLPHSPIS</sequence>
<comment type="caution">
    <text evidence="2">The sequence shown here is derived from an EMBL/GenBank/DDBJ whole genome shotgun (WGS) entry which is preliminary data.</text>
</comment>
<feature type="compositionally biased region" description="Low complexity" evidence="1">
    <location>
        <begin position="160"/>
        <end position="169"/>
    </location>
</feature>
<proteinExistence type="predicted"/>
<gene>
    <name evidence="2" type="ORF">THAOC_25459</name>
</gene>
<feature type="region of interest" description="Disordered" evidence="1">
    <location>
        <begin position="150"/>
        <end position="169"/>
    </location>
</feature>
<dbReference type="AlphaFoldDB" id="K0RR58"/>
<reference evidence="2 3" key="1">
    <citation type="journal article" date="2012" name="Genome Biol.">
        <title>Genome and low-iron response of an oceanic diatom adapted to chronic iron limitation.</title>
        <authorList>
            <person name="Lommer M."/>
            <person name="Specht M."/>
            <person name="Roy A.S."/>
            <person name="Kraemer L."/>
            <person name="Andreson R."/>
            <person name="Gutowska M.A."/>
            <person name="Wolf J."/>
            <person name="Bergner S.V."/>
            <person name="Schilhabel M.B."/>
            <person name="Klostermeier U.C."/>
            <person name="Beiko R.G."/>
            <person name="Rosenstiel P."/>
            <person name="Hippler M."/>
            <person name="Laroche J."/>
        </authorList>
    </citation>
    <scope>NUCLEOTIDE SEQUENCE [LARGE SCALE GENOMIC DNA]</scope>
    <source>
        <strain evidence="2 3">CCMP1005</strain>
    </source>
</reference>
<dbReference type="EMBL" id="AGNL01035142">
    <property type="protein sequence ID" value="EJK54874.1"/>
    <property type="molecule type" value="Genomic_DNA"/>
</dbReference>
<evidence type="ECO:0000313" key="3">
    <source>
        <dbReference type="Proteomes" id="UP000266841"/>
    </source>
</evidence>
<dbReference type="Proteomes" id="UP000266841">
    <property type="component" value="Unassembled WGS sequence"/>
</dbReference>
<feature type="region of interest" description="Disordered" evidence="1">
    <location>
        <begin position="256"/>
        <end position="284"/>
    </location>
</feature>
<feature type="non-terminal residue" evidence="2">
    <location>
        <position position="284"/>
    </location>
</feature>
<dbReference type="OrthoDB" id="5326588at2759"/>
<evidence type="ECO:0000313" key="2">
    <source>
        <dbReference type="EMBL" id="EJK54874.1"/>
    </source>
</evidence>
<accession>K0RR58</accession>
<evidence type="ECO:0000256" key="1">
    <source>
        <dbReference type="SAM" id="MobiDB-lite"/>
    </source>
</evidence>
<feature type="region of interest" description="Disordered" evidence="1">
    <location>
        <begin position="121"/>
        <end position="141"/>
    </location>
</feature>
<feature type="compositionally biased region" description="Basic and acidic residues" evidence="1">
    <location>
        <begin position="259"/>
        <end position="277"/>
    </location>
</feature>
<keyword evidence="3" id="KW-1185">Reference proteome</keyword>